<evidence type="ECO:0000313" key="2">
    <source>
        <dbReference type="EMBL" id="CAH3178745.1"/>
    </source>
</evidence>
<proteinExistence type="predicted"/>
<keyword evidence="3" id="KW-1185">Reference proteome</keyword>
<dbReference type="Proteomes" id="UP001159405">
    <property type="component" value="Unassembled WGS sequence"/>
</dbReference>
<feature type="compositionally biased region" description="Basic and acidic residues" evidence="1">
    <location>
        <begin position="96"/>
        <end position="113"/>
    </location>
</feature>
<evidence type="ECO:0000256" key="1">
    <source>
        <dbReference type="SAM" id="MobiDB-lite"/>
    </source>
</evidence>
<feature type="non-terminal residue" evidence="2">
    <location>
        <position position="1"/>
    </location>
</feature>
<feature type="region of interest" description="Disordered" evidence="1">
    <location>
        <begin position="51"/>
        <end position="113"/>
    </location>
</feature>
<evidence type="ECO:0000313" key="3">
    <source>
        <dbReference type="Proteomes" id="UP001159405"/>
    </source>
</evidence>
<dbReference type="EMBL" id="CALNXK010000244">
    <property type="protein sequence ID" value="CAH3178745.1"/>
    <property type="molecule type" value="Genomic_DNA"/>
</dbReference>
<feature type="compositionally biased region" description="Basic and acidic residues" evidence="1">
    <location>
        <begin position="65"/>
        <end position="77"/>
    </location>
</feature>
<reference evidence="2 3" key="1">
    <citation type="submission" date="2022-05" db="EMBL/GenBank/DDBJ databases">
        <authorList>
            <consortium name="Genoscope - CEA"/>
            <person name="William W."/>
        </authorList>
    </citation>
    <scope>NUCLEOTIDE SEQUENCE [LARGE SCALE GENOMIC DNA]</scope>
</reference>
<accession>A0ABN8RH60</accession>
<feature type="region of interest" description="Disordered" evidence="1">
    <location>
        <begin position="1"/>
        <end position="23"/>
    </location>
</feature>
<sequence length="113" mass="12459">ELEREDEDTLLSDDDANNSDLRTIPVVSAKANDSLESTLLKLNDNMLSVSQSMSSMQETLARFADGQRHSKRPRVDELSDSDTDSNNDASESDSDTLLKKGEKSNPTRAGVER</sequence>
<protein>
    <submittedName>
        <fullName evidence="2">Uncharacterized protein</fullName>
    </submittedName>
</protein>
<feature type="compositionally biased region" description="Acidic residues" evidence="1">
    <location>
        <begin position="1"/>
        <end position="17"/>
    </location>
</feature>
<name>A0ABN8RH60_9CNID</name>
<comment type="caution">
    <text evidence="2">The sequence shown here is derived from an EMBL/GenBank/DDBJ whole genome shotgun (WGS) entry which is preliminary data.</text>
</comment>
<gene>
    <name evidence="2" type="ORF">PLOB_00021034</name>
</gene>
<organism evidence="2 3">
    <name type="scientific">Porites lobata</name>
    <dbReference type="NCBI Taxonomy" id="104759"/>
    <lineage>
        <taxon>Eukaryota</taxon>
        <taxon>Metazoa</taxon>
        <taxon>Cnidaria</taxon>
        <taxon>Anthozoa</taxon>
        <taxon>Hexacorallia</taxon>
        <taxon>Scleractinia</taxon>
        <taxon>Fungiina</taxon>
        <taxon>Poritidae</taxon>
        <taxon>Porites</taxon>
    </lineage>
</organism>
<feature type="compositionally biased region" description="Acidic residues" evidence="1">
    <location>
        <begin position="78"/>
        <end position="94"/>
    </location>
</feature>